<evidence type="ECO:0000256" key="3">
    <source>
        <dbReference type="ARBA" id="ARBA00022737"/>
    </source>
</evidence>
<organism evidence="9 10">
    <name type="scientific">Humicola insolens</name>
    <name type="common">Soft-rot fungus</name>
    <dbReference type="NCBI Taxonomy" id="85995"/>
    <lineage>
        <taxon>Eukaryota</taxon>
        <taxon>Fungi</taxon>
        <taxon>Dikarya</taxon>
        <taxon>Ascomycota</taxon>
        <taxon>Pezizomycotina</taxon>
        <taxon>Sordariomycetes</taxon>
        <taxon>Sordariomycetidae</taxon>
        <taxon>Sordariales</taxon>
        <taxon>Chaetomiaceae</taxon>
        <taxon>Mycothermus</taxon>
    </lineage>
</organism>
<keyword evidence="1 6" id="KW-0853">WD repeat</keyword>
<keyword evidence="10" id="KW-1185">Reference proteome</keyword>
<dbReference type="Pfam" id="PF00400">
    <property type="entry name" value="WD40"/>
    <property type="match status" value="2"/>
</dbReference>
<reference evidence="9 10" key="1">
    <citation type="journal article" date="2024" name="Commun. Biol.">
        <title>Comparative genomic analysis of thermophilic fungi reveals convergent evolutionary adaptations and gene losses.</title>
        <authorList>
            <person name="Steindorff A.S."/>
            <person name="Aguilar-Pontes M.V."/>
            <person name="Robinson A.J."/>
            <person name="Andreopoulos B."/>
            <person name="LaButti K."/>
            <person name="Kuo A."/>
            <person name="Mondo S."/>
            <person name="Riley R."/>
            <person name="Otillar R."/>
            <person name="Haridas S."/>
            <person name="Lipzen A."/>
            <person name="Grimwood J."/>
            <person name="Schmutz J."/>
            <person name="Clum A."/>
            <person name="Reid I.D."/>
            <person name="Moisan M.C."/>
            <person name="Butler G."/>
            <person name="Nguyen T.T.M."/>
            <person name="Dewar K."/>
            <person name="Conant G."/>
            <person name="Drula E."/>
            <person name="Henrissat B."/>
            <person name="Hansel C."/>
            <person name="Singer S."/>
            <person name="Hutchinson M.I."/>
            <person name="de Vries R.P."/>
            <person name="Natvig D.O."/>
            <person name="Powell A.J."/>
            <person name="Tsang A."/>
            <person name="Grigoriev I.V."/>
        </authorList>
    </citation>
    <scope>NUCLEOTIDE SEQUENCE [LARGE SCALE GENOMIC DNA]</scope>
    <source>
        <strain evidence="9 10">CBS 620.91</strain>
    </source>
</reference>
<dbReference type="InterPro" id="IPR019775">
    <property type="entry name" value="WD40_repeat_CS"/>
</dbReference>
<evidence type="ECO:0008006" key="11">
    <source>
        <dbReference type="Google" id="ProtNLM"/>
    </source>
</evidence>
<dbReference type="InterPro" id="IPR036322">
    <property type="entry name" value="WD40_repeat_dom_sf"/>
</dbReference>
<evidence type="ECO:0000256" key="1">
    <source>
        <dbReference type="ARBA" id="ARBA00022574"/>
    </source>
</evidence>
<dbReference type="SUPFAM" id="SSF50978">
    <property type="entry name" value="WD40 repeat-like"/>
    <property type="match status" value="1"/>
</dbReference>
<dbReference type="InterPro" id="IPR037590">
    <property type="entry name" value="WDR24"/>
</dbReference>
<evidence type="ECO:0000256" key="5">
    <source>
        <dbReference type="ARBA" id="ARBA00022833"/>
    </source>
</evidence>
<dbReference type="PROSITE" id="PS00202">
    <property type="entry name" value="RUBREDOXIN"/>
    <property type="match status" value="1"/>
</dbReference>
<feature type="compositionally biased region" description="Low complexity" evidence="7">
    <location>
        <begin position="1164"/>
        <end position="1180"/>
    </location>
</feature>
<gene>
    <name evidence="9" type="ORF">VTJ49DRAFT_4629</name>
</gene>
<feature type="repeat" description="WD" evidence="6">
    <location>
        <begin position="178"/>
        <end position="220"/>
    </location>
</feature>
<keyword evidence="8" id="KW-0812">Transmembrane</keyword>
<feature type="region of interest" description="Disordered" evidence="7">
    <location>
        <begin position="1161"/>
        <end position="1184"/>
    </location>
</feature>
<feature type="compositionally biased region" description="Basic and acidic residues" evidence="7">
    <location>
        <begin position="807"/>
        <end position="819"/>
    </location>
</feature>
<evidence type="ECO:0000256" key="8">
    <source>
        <dbReference type="SAM" id="Phobius"/>
    </source>
</evidence>
<feature type="compositionally biased region" description="Low complexity" evidence="7">
    <location>
        <begin position="512"/>
        <end position="521"/>
    </location>
</feature>
<dbReference type="PROSITE" id="PS50082">
    <property type="entry name" value="WD_REPEATS_2"/>
    <property type="match status" value="2"/>
</dbReference>
<keyword evidence="2" id="KW-0479">Metal-binding</keyword>
<dbReference type="PROSITE" id="PS00678">
    <property type="entry name" value="WD_REPEATS_1"/>
    <property type="match status" value="1"/>
</dbReference>
<dbReference type="Gene3D" id="2.130.10.10">
    <property type="entry name" value="YVTN repeat-like/Quinoprotein amine dehydrogenase"/>
    <property type="match status" value="2"/>
</dbReference>
<keyword evidence="5" id="KW-0862">Zinc</keyword>
<evidence type="ECO:0000313" key="10">
    <source>
        <dbReference type="Proteomes" id="UP001583172"/>
    </source>
</evidence>
<sequence length="1273" mass="139459">MYSIGNQSNIMRKLLGKQTPDAAHAANAANANHDAPSATSAAAVASITNSPLAPHHYRPPASQDVVYDAGVPITCLDRSPDGRYAVLAGRNVLKTLSVDGVNITEALDLRALLVAQPSQRNLLQASAADQLCVKAVKWGEPQGKPAIFTAGTGGKIFQYDLVRAASTTPGSPVECVQIREDSRQVNALDINPHRNSWLLSGSQDGIVRCFDVRQPTMTRTGATFRSIQAFKCYADPVQHVQWNPKDGFIFACATQHGAVMKWDMRKPSAPMLHIKAHEKAVLSMAWHPDGVHMATGSLDSRCHVWDLDKQDKRQKPKWSLATPAPAGVLAWRPGQWSATAQARRASQLAVAYDESSQKRYGVNVVHVWDLARPSMPYREIQRFDASPSAMLWHDQYLLWTAGQDGIFNQCDMSFAPKVIDRQAVSTMAFSPRGDVVMLLDERPPPLRPRPHVSHQDGDHHAAAAAAAVVPSYSSTPTTPRFGVSRSDSEDDAVGTFIGPRRRSNRRRRHSTRSLTTLSTTPPSGPNLNDVLSLEETIKATGTYRPQQAMAVGHVPAAANPDIYGYLAKNYLEALYRDLPFEAGDPPLPDRVAVILEHYARAAASVKQFRLAQTWRILAYAVDLLLRRRAQYHLDRRMDRLRGSTSKKSETKPKHIRPSMEPFGATLQAVAEDGEETPRKVMSLASLDKGLRSRSLLAEELESTSNVPTPLAIPVPDATPDDVPRGRQLPPVIEPSSFTLPPPAQPPFLGRKRLDSVPVSIASNDSANTYASTEGYDFYDTEAIIGRPIEVPSRKATPGRLQLGSDSPEMRRTAPRKDSDGSSSQIFSVSGESNRGADVNFARDARAEVLAALRNGRPPNGNHMSPDPQSLPFRTLPRTETDMTAFTDEHHAITQTTTDSFESRYPSQTDDYAAESLTTPPSPTLPDEDESPFIVETDYLYWPDDDPYPYPGGASSGQMHLSTPIQPYTLISRALAFEARSSALNASAIVLLLRPLLPDDVIDRFQASAILRQHHTRLMSMELYTEAALLRKMCMKGWPGAPLLSWGDNYPAIFSPAQQGVQAAFVCTSCHRPRDVDRSAASIETIWHCDRCRAVMAPCAICGDRGAAPTDLLPPDPSSNQSQSQTLSTWWYCPGCGHGGHSSCLQAWHAALEPASLLDAMQDSPGARETSEAAAAAGTASPRDRLRRRAASCAKPRARWPKRLPLRLPRRGGPGMLVRRRIWRGSGVRSTGCLGLQMRGWRCTSLVVLLGIIIIIIIIMVVVVVVGMAGIRRW</sequence>
<dbReference type="InterPro" id="IPR018527">
    <property type="entry name" value="Rubredoxin_Fe_BS"/>
</dbReference>
<dbReference type="InterPro" id="IPR015943">
    <property type="entry name" value="WD40/YVTN_repeat-like_dom_sf"/>
</dbReference>
<feature type="compositionally biased region" description="Basic residues" evidence="7">
    <location>
        <begin position="499"/>
        <end position="511"/>
    </location>
</feature>
<feature type="region of interest" description="Disordered" evidence="7">
    <location>
        <begin position="788"/>
        <end position="834"/>
    </location>
</feature>
<dbReference type="PANTHER" id="PTHR46200">
    <property type="entry name" value="GATOR COMPLEX PROTEIN WDR24"/>
    <property type="match status" value="1"/>
</dbReference>
<dbReference type="Proteomes" id="UP001583172">
    <property type="component" value="Unassembled WGS sequence"/>
</dbReference>
<proteinExistence type="predicted"/>
<dbReference type="PANTHER" id="PTHR46200:SF1">
    <property type="entry name" value="GATOR COMPLEX PROTEIN WDR24"/>
    <property type="match status" value="1"/>
</dbReference>
<feature type="repeat" description="WD" evidence="6">
    <location>
        <begin position="274"/>
        <end position="315"/>
    </location>
</feature>
<evidence type="ECO:0000256" key="2">
    <source>
        <dbReference type="ARBA" id="ARBA00022723"/>
    </source>
</evidence>
<accession>A0ABR3V5S1</accession>
<keyword evidence="8" id="KW-0472">Membrane</keyword>
<dbReference type="EMBL" id="JAZGSY010000364">
    <property type="protein sequence ID" value="KAL1836801.1"/>
    <property type="molecule type" value="Genomic_DNA"/>
</dbReference>
<feature type="transmembrane region" description="Helical" evidence="8">
    <location>
        <begin position="1245"/>
        <end position="1270"/>
    </location>
</feature>
<evidence type="ECO:0000256" key="7">
    <source>
        <dbReference type="SAM" id="MobiDB-lite"/>
    </source>
</evidence>
<dbReference type="SMART" id="SM00320">
    <property type="entry name" value="WD40"/>
    <property type="match status" value="5"/>
</dbReference>
<evidence type="ECO:0000256" key="4">
    <source>
        <dbReference type="ARBA" id="ARBA00022771"/>
    </source>
</evidence>
<dbReference type="PROSITE" id="PS50294">
    <property type="entry name" value="WD_REPEATS_REGION"/>
    <property type="match status" value="1"/>
</dbReference>
<keyword evidence="8" id="KW-1133">Transmembrane helix</keyword>
<evidence type="ECO:0000313" key="9">
    <source>
        <dbReference type="EMBL" id="KAL1836801.1"/>
    </source>
</evidence>
<keyword evidence="3" id="KW-0677">Repeat</keyword>
<name>A0ABR3V5S1_HUMIN</name>
<feature type="compositionally biased region" description="Polar residues" evidence="7">
    <location>
        <begin position="820"/>
        <end position="832"/>
    </location>
</feature>
<evidence type="ECO:0000256" key="6">
    <source>
        <dbReference type="PROSITE-ProRule" id="PRU00221"/>
    </source>
</evidence>
<feature type="region of interest" description="Disordered" evidence="7">
    <location>
        <begin position="440"/>
        <end position="528"/>
    </location>
</feature>
<protein>
    <recommendedName>
        <fullName evidence="11">WD repeat protein</fullName>
    </recommendedName>
</protein>
<dbReference type="InterPro" id="IPR001680">
    <property type="entry name" value="WD40_rpt"/>
</dbReference>
<keyword evidence="4" id="KW-0863">Zinc-finger</keyword>
<comment type="caution">
    <text evidence="9">The sequence shown here is derived from an EMBL/GenBank/DDBJ whole genome shotgun (WGS) entry which is preliminary data.</text>
</comment>